<feature type="transmembrane region" description="Helical" evidence="1">
    <location>
        <begin position="72"/>
        <end position="92"/>
    </location>
</feature>
<dbReference type="RefSeq" id="WP_120036819.1">
    <property type="nucleotide sequence ID" value="NZ_QZFU01000006.1"/>
</dbReference>
<protein>
    <submittedName>
        <fullName evidence="2">Uncharacterized protein</fullName>
    </submittedName>
</protein>
<gene>
    <name evidence="2" type="ORF">D5S18_00525</name>
</gene>
<keyword evidence="1" id="KW-0472">Membrane</keyword>
<name>A0A3A4L947_9NOCA</name>
<dbReference type="EMBL" id="QZFU01000006">
    <property type="protein sequence ID" value="RJO79802.1"/>
    <property type="molecule type" value="Genomic_DNA"/>
</dbReference>
<evidence type="ECO:0000313" key="3">
    <source>
        <dbReference type="Proteomes" id="UP000266677"/>
    </source>
</evidence>
<keyword evidence="1" id="KW-1133">Transmembrane helix</keyword>
<dbReference type="AlphaFoldDB" id="A0A3A4L947"/>
<evidence type="ECO:0000313" key="2">
    <source>
        <dbReference type="EMBL" id="RJO79802.1"/>
    </source>
</evidence>
<reference evidence="2 3" key="1">
    <citation type="submission" date="2018-09" db="EMBL/GenBank/DDBJ databases">
        <title>YIM PH21274 draft genome.</title>
        <authorList>
            <person name="Miao C."/>
        </authorList>
    </citation>
    <scope>NUCLEOTIDE SEQUENCE [LARGE SCALE GENOMIC DNA]</scope>
    <source>
        <strain evidence="2 3">YIM PH 21724</strain>
    </source>
</reference>
<proteinExistence type="predicted"/>
<dbReference type="Proteomes" id="UP000266677">
    <property type="component" value="Unassembled WGS sequence"/>
</dbReference>
<sequence>MSFQVGCRNAARSGAVARLRGATAGTTSGAISVAAHGWAAGGAAPSGTTLMLLVAGAAVIGALVAGALGETVIGLVTALAGGQVLGHITMGWSSGHMHHGDMQISPAMVGAHLVAAVIAAVLIRGAEGAYRFGCAVLSRVLPRKYCPPAIIGPATLRLAHRDRVILRLLAVNGLRSRGPPTRSISGLLAVG</sequence>
<feature type="transmembrane region" description="Helical" evidence="1">
    <location>
        <begin position="47"/>
        <end position="65"/>
    </location>
</feature>
<feature type="transmembrane region" description="Helical" evidence="1">
    <location>
        <begin position="104"/>
        <end position="123"/>
    </location>
</feature>
<keyword evidence="3" id="KW-1185">Reference proteome</keyword>
<evidence type="ECO:0000256" key="1">
    <source>
        <dbReference type="SAM" id="Phobius"/>
    </source>
</evidence>
<comment type="caution">
    <text evidence="2">The sequence shown here is derived from an EMBL/GenBank/DDBJ whole genome shotgun (WGS) entry which is preliminary data.</text>
</comment>
<dbReference type="OrthoDB" id="4552807at2"/>
<accession>A0A3A4L947</accession>
<organism evidence="2 3">
    <name type="scientific">Nocardia panacis</name>
    <dbReference type="NCBI Taxonomy" id="2340916"/>
    <lineage>
        <taxon>Bacteria</taxon>
        <taxon>Bacillati</taxon>
        <taxon>Actinomycetota</taxon>
        <taxon>Actinomycetes</taxon>
        <taxon>Mycobacteriales</taxon>
        <taxon>Nocardiaceae</taxon>
        <taxon>Nocardia</taxon>
    </lineage>
</organism>
<keyword evidence="1" id="KW-0812">Transmembrane</keyword>